<feature type="region of interest" description="Disordered" evidence="1">
    <location>
        <begin position="62"/>
        <end position="161"/>
    </location>
</feature>
<protein>
    <submittedName>
        <fullName evidence="2">Uncharacterized protein</fullName>
    </submittedName>
</protein>
<accession>A0ABQ9VES0</accession>
<feature type="compositionally biased region" description="Low complexity" evidence="1">
    <location>
        <begin position="75"/>
        <end position="95"/>
    </location>
</feature>
<evidence type="ECO:0000256" key="1">
    <source>
        <dbReference type="SAM" id="MobiDB-lite"/>
    </source>
</evidence>
<organism evidence="2 3">
    <name type="scientific">Saguinus oedipus</name>
    <name type="common">Cotton-top tamarin</name>
    <name type="synonym">Oedipomidas oedipus</name>
    <dbReference type="NCBI Taxonomy" id="9490"/>
    <lineage>
        <taxon>Eukaryota</taxon>
        <taxon>Metazoa</taxon>
        <taxon>Chordata</taxon>
        <taxon>Craniata</taxon>
        <taxon>Vertebrata</taxon>
        <taxon>Euteleostomi</taxon>
        <taxon>Mammalia</taxon>
        <taxon>Eutheria</taxon>
        <taxon>Euarchontoglires</taxon>
        <taxon>Primates</taxon>
        <taxon>Haplorrhini</taxon>
        <taxon>Platyrrhini</taxon>
        <taxon>Cebidae</taxon>
        <taxon>Callitrichinae</taxon>
        <taxon>Saguinus</taxon>
    </lineage>
</organism>
<reference evidence="2 3" key="1">
    <citation type="submission" date="2023-05" db="EMBL/GenBank/DDBJ databases">
        <title>B98-5 Cell Line De Novo Hybrid Assembly: An Optical Mapping Approach.</title>
        <authorList>
            <person name="Kananen K."/>
            <person name="Auerbach J.A."/>
            <person name="Kautto E."/>
            <person name="Blachly J.S."/>
        </authorList>
    </citation>
    <scope>NUCLEOTIDE SEQUENCE [LARGE SCALE GENOMIC DNA]</scope>
    <source>
        <strain evidence="2">B95-8</strain>
        <tissue evidence="2">Cell line</tissue>
    </source>
</reference>
<dbReference type="EMBL" id="JASSZA010000006">
    <property type="protein sequence ID" value="KAK2107876.1"/>
    <property type="molecule type" value="Genomic_DNA"/>
</dbReference>
<comment type="caution">
    <text evidence="2">The sequence shown here is derived from an EMBL/GenBank/DDBJ whole genome shotgun (WGS) entry which is preliminary data.</text>
</comment>
<feature type="compositionally biased region" description="Polar residues" evidence="1">
    <location>
        <begin position="14"/>
        <end position="26"/>
    </location>
</feature>
<evidence type="ECO:0000313" key="3">
    <source>
        <dbReference type="Proteomes" id="UP001266305"/>
    </source>
</evidence>
<feature type="compositionally biased region" description="Basic and acidic residues" evidence="1">
    <location>
        <begin position="149"/>
        <end position="161"/>
    </location>
</feature>
<dbReference type="Proteomes" id="UP001266305">
    <property type="component" value="Unassembled WGS sequence"/>
</dbReference>
<keyword evidence="3" id="KW-1185">Reference proteome</keyword>
<sequence>MQSPGLSHVPPPCQSSGAFSQGTQAHRPSELLVTSIIPQHTFQGNREVDVKCVGPVMAEIRQGPGVLGGQSTAQRSLAGGLSSPGLSPRPAESPAAPAPPGGGSETAGAFPLQGPSTVSLNGSGGDHTVGLQEKQPWKGHHQVKGHKNQTRDVPKIHSKGD</sequence>
<gene>
    <name evidence="2" type="ORF">P7K49_013041</name>
</gene>
<feature type="compositionally biased region" description="Basic residues" evidence="1">
    <location>
        <begin position="137"/>
        <end position="148"/>
    </location>
</feature>
<proteinExistence type="predicted"/>
<name>A0ABQ9VES0_SAGOE</name>
<evidence type="ECO:0000313" key="2">
    <source>
        <dbReference type="EMBL" id="KAK2107876.1"/>
    </source>
</evidence>
<feature type="region of interest" description="Disordered" evidence="1">
    <location>
        <begin position="1"/>
        <end position="27"/>
    </location>
</feature>